<evidence type="ECO:0000313" key="3">
    <source>
        <dbReference type="Proteomes" id="UP000593564"/>
    </source>
</evidence>
<evidence type="ECO:0000313" key="2">
    <source>
        <dbReference type="EMBL" id="KAF5933067.1"/>
    </source>
</evidence>
<proteinExistence type="predicted"/>
<keyword evidence="3" id="KW-1185">Reference proteome</keyword>
<dbReference type="AlphaFoldDB" id="A0A7J7FY37"/>
<comment type="caution">
    <text evidence="2">The sequence shown here is derived from an EMBL/GenBank/DDBJ whole genome shotgun (WGS) entry which is preliminary data.</text>
</comment>
<reference evidence="2 3" key="2">
    <citation type="submission" date="2020-07" db="EMBL/GenBank/DDBJ databases">
        <title>Genome assembly of wild tea tree DASZ reveals pedigree and selection history of tea varieties.</title>
        <authorList>
            <person name="Zhang W."/>
        </authorList>
    </citation>
    <scope>NUCLEOTIDE SEQUENCE [LARGE SCALE GENOMIC DNA]</scope>
    <source>
        <strain evidence="3">cv. G240</strain>
        <tissue evidence="2">Leaf</tissue>
    </source>
</reference>
<sequence length="58" mass="6660">MARTTTFQHHPRHSPKAYHTTPFSSLKLAPLRPWQIETVLVESTSSTKPKPAHHRCKT</sequence>
<feature type="region of interest" description="Disordered" evidence="1">
    <location>
        <begin position="1"/>
        <end position="22"/>
    </location>
</feature>
<reference evidence="3" key="1">
    <citation type="journal article" date="2020" name="Nat. Commun.">
        <title>Genome assembly of wild tea tree DASZ reveals pedigree and selection history of tea varieties.</title>
        <authorList>
            <person name="Zhang W."/>
            <person name="Zhang Y."/>
            <person name="Qiu H."/>
            <person name="Guo Y."/>
            <person name="Wan H."/>
            <person name="Zhang X."/>
            <person name="Scossa F."/>
            <person name="Alseekh S."/>
            <person name="Zhang Q."/>
            <person name="Wang P."/>
            <person name="Xu L."/>
            <person name="Schmidt M.H."/>
            <person name="Jia X."/>
            <person name="Li D."/>
            <person name="Zhu A."/>
            <person name="Guo F."/>
            <person name="Chen W."/>
            <person name="Ni D."/>
            <person name="Usadel B."/>
            <person name="Fernie A.R."/>
            <person name="Wen W."/>
        </authorList>
    </citation>
    <scope>NUCLEOTIDE SEQUENCE [LARGE SCALE GENOMIC DNA]</scope>
    <source>
        <strain evidence="3">cv. G240</strain>
    </source>
</reference>
<organism evidence="2 3">
    <name type="scientific">Camellia sinensis</name>
    <name type="common">Tea plant</name>
    <name type="synonym">Thea sinensis</name>
    <dbReference type="NCBI Taxonomy" id="4442"/>
    <lineage>
        <taxon>Eukaryota</taxon>
        <taxon>Viridiplantae</taxon>
        <taxon>Streptophyta</taxon>
        <taxon>Embryophyta</taxon>
        <taxon>Tracheophyta</taxon>
        <taxon>Spermatophyta</taxon>
        <taxon>Magnoliopsida</taxon>
        <taxon>eudicotyledons</taxon>
        <taxon>Gunneridae</taxon>
        <taxon>Pentapetalae</taxon>
        <taxon>asterids</taxon>
        <taxon>Ericales</taxon>
        <taxon>Theaceae</taxon>
        <taxon>Camellia</taxon>
    </lineage>
</organism>
<dbReference type="Proteomes" id="UP000593564">
    <property type="component" value="Unassembled WGS sequence"/>
</dbReference>
<name>A0A7J7FY37_CAMSI</name>
<evidence type="ECO:0000256" key="1">
    <source>
        <dbReference type="SAM" id="MobiDB-lite"/>
    </source>
</evidence>
<accession>A0A7J7FY37</accession>
<protein>
    <submittedName>
        <fullName evidence="2">Uncharacterized protein</fullName>
    </submittedName>
</protein>
<dbReference type="EMBL" id="JACBKZ010000014">
    <property type="protein sequence ID" value="KAF5933067.1"/>
    <property type="molecule type" value="Genomic_DNA"/>
</dbReference>
<gene>
    <name evidence="2" type="ORF">HYC85_029238</name>
</gene>